<sequence length="559" mass="64771">MIIKAGYEKPICERLRADDEQTDSLKIFHDYERERLKAFTMFSSRYITSILTPRIMRSWRPGGYIISAQTGAGKSTLILEQLLPLAMERKKYVAIIVPREALATQYKKEIAKQYCPEQLKIYTDKGISKVSKWGPVNIFTFQSLRSYSKQQDLLRNKNIYDAVVIDEVHAFVADAAFNSLTAEILEFLVVNFASDTKRIYLTATWDIALYEILMLERKLREVSPLQDSKTTIAYRFKSDYSYLALKFFQKQDTIIELLKRIPGDEKALIFVNSKKQGLEVKKSLGSQATFVDAESKRGEEADTYAELINGQTFSSKYLCATRWLDVGVNIKEEEVKHIVCFQFFKEEIIQMLGRRRVVSKQQRVNLYMLLPSENDLLKKSNDIESENRTMTEAVNRYCNHSSPGMIEELPFPIYVNEKEGRLGFAYNHYSFAINQYHFEQLEKFTNQKGDFKTHFCEEVLGWFPGCGTYKNLDGDLTDMRKKVDDILLPCLNSGKEFNKEEMMLLCENLITVMEIQRRADQKDNLPVGTLNKKFSEYGYPYKIQNLSGTGKRGCWIITN</sequence>
<evidence type="ECO:0000313" key="3">
    <source>
        <dbReference type="Proteomes" id="UP001454086"/>
    </source>
</evidence>
<dbReference type="EMBL" id="JBBMFM010000130">
    <property type="protein sequence ID" value="MEQ2427844.1"/>
    <property type="molecule type" value="Genomic_DNA"/>
</dbReference>
<dbReference type="PANTHER" id="PTHR47962">
    <property type="entry name" value="ATP-DEPENDENT HELICASE LHR-RELATED-RELATED"/>
    <property type="match status" value="1"/>
</dbReference>
<organism evidence="2 3">
    <name type="scientific">Enterocloster hominis</name>
    <name type="common">ex Hitch et al. 2024</name>
    <dbReference type="NCBI Taxonomy" id="1917870"/>
    <lineage>
        <taxon>Bacteria</taxon>
        <taxon>Bacillati</taxon>
        <taxon>Bacillota</taxon>
        <taxon>Clostridia</taxon>
        <taxon>Lachnospirales</taxon>
        <taxon>Lachnospiraceae</taxon>
        <taxon>Enterocloster</taxon>
    </lineage>
</organism>
<proteinExistence type="predicted"/>
<dbReference type="CDD" id="cd00046">
    <property type="entry name" value="SF2-N"/>
    <property type="match status" value="1"/>
</dbReference>
<dbReference type="InterPro" id="IPR006935">
    <property type="entry name" value="Helicase/UvrB_N"/>
</dbReference>
<name>A0ABV1DF78_9FIRM</name>
<dbReference type="GO" id="GO:0004386">
    <property type="term" value="F:helicase activity"/>
    <property type="evidence" value="ECO:0007669"/>
    <property type="project" value="UniProtKB-KW"/>
</dbReference>
<dbReference type="Pfam" id="PF04851">
    <property type="entry name" value="ResIII"/>
    <property type="match status" value="1"/>
</dbReference>
<dbReference type="SMART" id="SM00487">
    <property type="entry name" value="DEXDc"/>
    <property type="match status" value="1"/>
</dbReference>
<keyword evidence="2" id="KW-0067">ATP-binding</keyword>
<protein>
    <submittedName>
        <fullName evidence="2">DEAD/DEAH box helicase family protein</fullName>
    </submittedName>
</protein>
<dbReference type="Gene3D" id="3.40.50.300">
    <property type="entry name" value="P-loop containing nucleotide triphosphate hydrolases"/>
    <property type="match status" value="2"/>
</dbReference>
<dbReference type="InterPro" id="IPR014001">
    <property type="entry name" value="Helicase_ATP-bd"/>
</dbReference>
<gene>
    <name evidence="2" type="ORF">WMQ36_23045</name>
</gene>
<dbReference type="InterPro" id="IPR027417">
    <property type="entry name" value="P-loop_NTPase"/>
</dbReference>
<feature type="domain" description="Helicase ATP-binding" evidence="1">
    <location>
        <begin position="55"/>
        <end position="223"/>
    </location>
</feature>
<keyword evidence="2" id="KW-0547">Nucleotide-binding</keyword>
<evidence type="ECO:0000259" key="1">
    <source>
        <dbReference type="PROSITE" id="PS51192"/>
    </source>
</evidence>
<evidence type="ECO:0000313" key="2">
    <source>
        <dbReference type="EMBL" id="MEQ2427844.1"/>
    </source>
</evidence>
<keyword evidence="2" id="KW-0347">Helicase</keyword>
<dbReference type="InterPro" id="IPR052511">
    <property type="entry name" value="ATP-dep_Helicase"/>
</dbReference>
<dbReference type="SUPFAM" id="SSF52540">
    <property type="entry name" value="P-loop containing nucleoside triphosphate hydrolases"/>
    <property type="match status" value="1"/>
</dbReference>
<accession>A0ABV1DF78</accession>
<dbReference type="Proteomes" id="UP001454086">
    <property type="component" value="Unassembled WGS sequence"/>
</dbReference>
<comment type="caution">
    <text evidence="2">The sequence shown here is derived from an EMBL/GenBank/DDBJ whole genome shotgun (WGS) entry which is preliminary data.</text>
</comment>
<keyword evidence="2" id="KW-0378">Hydrolase</keyword>
<dbReference type="RefSeq" id="WP_040381118.1">
    <property type="nucleotide sequence ID" value="NZ_JBBMFM010000130.1"/>
</dbReference>
<dbReference type="PROSITE" id="PS51192">
    <property type="entry name" value="HELICASE_ATP_BIND_1"/>
    <property type="match status" value="1"/>
</dbReference>
<dbReference type="PANTHER" id="PTHR47962:SF5">
    <property type="entry name" value="ATP-DEPENDENT HELICASE LHR-RELATED"/>
    <property type="match status" value="1"/>
</dbReference>
<reference evidence="2 3" key="1">
    <citation type="submission" date="2024-03" db="EMBL/GenBank/DDBJ databases">
        <title>Human intestinal bacterial collection.</title>
        <authorList>
            <person name="Pauvert C."/>
            <person name="Hitch T.C.A."/>
            <person name="Clavel T."/>
        </authorList>
    </citation>
    <scope>NUCLEOTIDE SEQUENCE [LARGE SCALE GENOMIC DNA]</scope>
    <source>
        <strain evidence="2 3">CLA-SR-H021</strain>
    </source>
</reference>
<keyword evidence="3" id="KW-1185">Reference proteome</keyword>